<sequence>MVSNPPGGADDEGNLDKVNLAEVPLSLEVLADLHAGVYDTGDSNVLRQRADQDPDARQTLAALDQVRAELVAWMDSPAPEVPESVVDDIVAALRAESAKSTLPAIAADAVRPADVSLNLVTGPVPLDHRRRPAAKRRWLAYSAAGLAAAACVAVAITVVAQDNQRASQTTTAVAGPSLSQQIAPKTAAPVAPELPARGAVGQTAFPLSGNEITALVGRAPAFGELDDAARRASCLTGLGLSASTPVLGAQTLDIDGPAVLMVLPAERPGELLAVAVRPAAVRPIRSVWPRPESVPHLAGRSPTARRAWNIPL</sequence>
<keyword evidence="1" id="KW-0472">Membrane</keyword>
<evidence type="ECO:0000256" key="1">
    <source>
        <dbReference type="SAM" id="Phobius"/>
    </source>
</evidence>
<proteinExistence type="predicted"/>
<evidence type="ECO:0008006" key="4">
    <source>
        <dbReference type="Google" id="ProtNLM"/>
    </source>
</evidence>
<evidence type="ECO:0000313" key="2">
    <source>
        <dbReference type="EMBL" id="ETZ87085.1"/>
    </source>
</evidence>
<reference evidence="2 3" key="1">
    <citation type="submission" date="2014-01" db="EMBL/GenBank/DDBJ databases">
        <authorList>
            <person name="Zelazny A."/>
            <person name="Olivier K."/>
            <person name="Sampaio E.P."/>
            <person name="Holland S.M."/>
            <person name="Tallon L.J."/>
            <person name="Sadzewicz L.K."/>
            <person name="Sengamalay N."/>
            <person name="Fraser C.M."/>
            <person name="Hine E."/>
            <person name="Shefchek K.A."/>
            <person name="Das S.P."/>
            <person name="Shallom S.J."/>
            <person name="Agrawal S."/>
            <person name="Tettelin H."/>
        </authorList>
    </citation>
    <scope>NUCLEOTIDE SEQUENCE [LARGE SCALE GENOMIC DNA]</scope>
    <source>
        <strain evidence="2 3">MAB_030201_1075</strain>
    </source>
</reference>
<dbReference type="Proteomes" id="UP000019854">
    <property type="component" value="Unassembled WGS sequence"/>
</dbReference>
<gene>
    <name evidence="2" type="ORF">L829_0623</name>
</gene>
<organism evidence="2 3">
    <name type="scientific">Mycobacteroides abscessus MAB_030201_1075</name>
    <dbReference type="NCBI Taxonomy" id="1335410"/>
    <lineage>
        <taxon>Bacteria</taxon>
        <taxon>Bacillati</taxon>
        <taxon>Actinomycetota</taxon>
        <taxon>Actinomycetes</taxon>
        <taxon>Mycobacteriales</taxon>
        <taxon>Mycobacteriaceae</taxon>
        <taxon>Mycobacteroides</taxon>
        <taxon>Mycobacteroides abscessus</taxon>
    </lineage>
</organism>
<accession>A0A829PHJ7</accession>
<dbReference type="EMBL" id="JAOX01000001">
    <property type="protein sequence ID" value="ETZ87085.1"/>
    <property type="molecule type" value="Genomic_DNA"/>
</dbReference>
<protein>
    <recommendedName>
        <fullName evidence="4">Anti-sigma-M factor RsmA</fullName>
    </recommendedName>
</protein>
<comment type="caution">
    <text evidence="2">The sequence shown here is derived from an EMBL/GenBank/DDBJ whole genome shotgun (WGS) entry which is preliminary data.</text>
</comment>
<dbReference type="AlphaFoldDB" id="A0A829PHJ7"/>
<evidence type="ECO:0000313" key="3">
    <source>
        <dbReference type="Proteomes" id="UP000019854"/>
    </source>
</evidence>
<name>A0A829PHJ7_9MYCO</name>
<keyword evidence="1" id="KW-1133">Transmembrane helix</keyword>
<keyword evidence="1" id="KW-0812">Transmembrane</keyword>
<feature type="transmembrane region" description="Helical" evidence="1">
    <location>
        <begin position="138"/>
        <end position="160"/>
    </location>
</feature>